<name>A0A3L8Q3S1_9GAMM</name>
<dbReference type="PANTHER" id="PTHR32071:SF3">
    <property type="entry name" value="HTH-TYPE TRANSCRIPTIONAL REGULATORY PROTEIN TYRR"/>
    <property type="match status" value="1"/>
</dbReference>
<dbReference type="Pfam" id="PF01842">
    <property type="entry name" value="ACT"/>
    <property type="match status" value="1"/>
</dbReference>
<keyword evidence="5" id="KW-0058">Aromatic hydrocarbons catabolism</keyword>
<dbReference type="InterPro" id="IPR058031">
    <property type="entry name" value="AAA_lid_NorR"/>
</dbReference>
<feature type="domain" description="PAS" evidence="13">
    <location>
        <begin position="78"/>
        <end position="123"/>
    </location>
</feature>
<keyword evidence="4" id="KW-0547">Nucleotide-binding</keyword>
<evidence type="ECO:0000259" key="14">
    <source>
        <dbReference type="PROSITE" id="PS51671"/>
    </source>
</evidence>
<dbReference type="CDD" id="cd00009">
    <property type="entry name" value="AAA"/>
    <property type="match status" value="1"/>
</dbReference>
<dbReference type="SUPFAM" id="SSF52540">
    <property type="entry name" value="P-loop containing nucleoside triphosphate hydrolases"/>
    <property type="match status" value="1"/>
</dbReference>
<keyword evidence="8" id="KW-0238">DNA-binding</keyword>
<dbReference type="GO" id="GO:0003677">
    <property type="term" value="F:DNA binding"/>
    <property type="evidence" value="ECO:0007669"/>
    <property type="project" value="UniProtKB-KW"/>
</dbReference>
<dbReference type="PROSITE" id="PS50112">
    <property type="entry name" value="PAS"/>
    <property type="match status" value="1"/>
</dbReference>
<organism evidence="15 16">
    <name type="scientific">Parashewanella curva</name>
    <dbReference type="NCBI Taxonomy" id="2338552"/>
    <lineage>
        <taxon>Bacteria</taxon>
        <taxon>Pseudomonadati</taxon>
        <taxon>Pseudomonadota</taxon>
        <taxon>Gammaproteobacteria</taxon>
        <taxon>Alteromonadales</taxon>
        <taxon>Shewanellaceae</taxon>
        <taxon>Parashewanella</taxon>
    </lineage>
</organism>
<reference evidence="15 16" key="1">
    <citation type="submission" date="2018-09" db="EMBL/GenBank/DDBJ databases">
        <title>Phylogeny of the Shewanellaceae, and recommendation for two new genera, Pseudoshewanella and Parashewanella.</title>
        <authorList>
            <person name="Wang G."/>
        </authorList>
    </citation>
    <scope>NUCLEOTIDE SEQUENCE [LARGE SCALE GENOMIC DNA]</scope>
    <source>
        <strain evidence="15 16">C51</strain>
    </source>
</reference>
<dbReference type="SMART" id="SM00382">
    <property type="entry name" value="AAA"/>
    <property type="match status" value="1"/>
</dbReference>
<dbReference type="PROSITE" id="PS50045">
    <property type="entry name" value="SIGMA54_INTERACT_4"/>
    <property type="match status" value="1"/>
</dbReference>
<evidence type="ECO:0000259" key="13">
    <source>
        <dbReference type="PROSITE" id="PS50112"/>
    </source>
</evidence>
<dbReference type="EMBL" id="QZEI01000002">
    <property type="protein sequence ID" value="RLV61522.1"/>
    <property type="molecule type" value="Genomic_DNA"/>
</dbReference>
<dbReference type="PROSITE" id="PS00675">
    <property type="entry name" value="SIGMA54_INTERACT_1"/>
    <property type="match status" value="1"/>
</dbReference>
<dbReference type="OrthoDB" id="9804019at2"/>
<keyword evidence="16" id="KW-1185">Reference proteome</keyword>
<feature type="domain" description="Sigma-54 factor interaction" evidence="12">
    <location>
        <begin position="208"/>
        <end position="433"/>
    </location>
</feature>
<dbReference type="NCBIfam" id="TIGR04381">
    <property type="entry name" value="HTH_TypR"/>
    <property type="match status" value="1"/>
</dbReference>
<dbReference type="InterPro" id="IPR025662">
    <property type="entry name" value="Sigma_54_int_dom_ATP-bd_1"/>
</dbReference>
<keyword evidence="6" id="KW-0067">ATP-binding</keyword>
<protein>
    <recommendedName>
        <fullName evidence="11">HTH-type transcriptional regulatory protein TyrR</fullName>
    </recommendedName>
</protein>
<keyword evidence="9" id="KW-0010">Activator</keyword>
<dbReference type="Proteomes" id="UP000281474">
    <property type="component" value="Unassembled WGS sequence"/>
</dbReference>
<evidence type="ECO:0000256" key="4">
    <source>
        <dbReference type="ARBA" id="ARBA00022741"/>
    </source>
</evidence>
<sequence length="515" mass="57538">MRLEISCHDRVGLAKDILEVLEQYGINLLAIDASNFGFIYLQFAEIGFETLSELMPQLRKIESVTDVRTASFMPSEQKHYALKTLLKTLPDLVFSIDIKSNVRIVNESALLALELEEEQVIGQPLSSWVNGFSFGRWLTEPESLSQAARVHIGSNEYLAEVLPIYLPDEAKDESEPVLVGAVVSLKSPARVGKQFNALQSQIVGFETVLAVSELMKKVLTTATRMSQLDAPLLITGETGTGKELMAKASHEASLRREKPFIAINCAALPDSIAEESLFGVYQDGEVIKRGLVDEAKGGTIFFDEVAEMCSGAQAKLLRLLQDGSYRRVGGTSEIRADVRIICSTQKNLAELCQEGKFREALYYRINVLSYHIPALRERKQDIIPLTEMFLEHYSQQLSSPTRRLSGPCKELLLNYAWPGNVRQLKNAIFRAVSMHSGGVELTPEQLKLPSYAEGFGYFDNDFEGSLDEAMKQFEASLLRRLYPAYPSTRQLAKKLGVSHTAIANKLRDYRISKKK</sequence>
<dbReference type="Gene3D" id="3.30.450.20">
    <property type="entry name" value="PAS domain"/>
    <property type="match status" value="1"/>
</dbReference>
<evidence type="ECO:0000256" key="8">
    <source>
        <dbReference type="ARBA" id="ARBA00023125"/>
    </source>
</evidence>
<comment type="caution">
    <text evidence="15">The sequence shown here is derived from an EMBL/GenBank/DDBJ whole genome shotgun (WGS) entry which is preliminary data.</text>
</comment>
<dbReference type="InterPro" id="IPR002078">
    <property type="entry name" value="Sigma_54_int"/>
</dbReference>
<dbReference type="InterPro" id="IPR000014">
    <property type="entry name" value="PAS"/>
</dbReference>
<feature type="domain" description="ACT" evidence="14">
    <location>
        <begin position="2"/>
        <end position="72"/>
    </location>
</feature>
<keyword evidence="3" id="KW-0678">Repressor</keyword>
<evidence type="ECO:0000259" key="12">
    <source>
        <dbReference type="PROSITE" id="PS50045"/>
    </source>
</evidence>
<accession>A0A3L8Q3S1</accession>
<evidence type="ECO:0000256" key="1">
    <source>
        <dbReference type="ARBA" id="ARBA00004496"/>
    </source>
</evidence>
<dbReference type="PANTHER" id="PTHR32071">
    <property type="entry name" value="TRANSCRIPTIONAL REGULATORY PROTEIN"/>
    <property type="match status" value="1"/>
</dbReference>
<evidence type="ECO:0000313" key="16">
    <source>
        <dbReference type="Proteomes" id="UP000281474"/>
    </source>
</evidence>
<evidence type="ECO:0000256" key="9">
    <source>
        <dbReference type="ARBA" id="ARBA00023159"/>
    </source>
</evidence>
<dbReference type="Gene3D" id="3.30.70.260">
    <property type="match status" value="1"/>
</dbReference>
<proteinExistence type="predicted"/>
<gene>
    <name evidence="15" type="primary">tyrR</name>
    <name evidence="15" type="ORF">D5018_01355</name>
</gene>
<dbReference type="Pfam" id="PF00158">
    <property type="entry name" value="Sigma54_activat"/>
    <property type="match status" value="1"/>
</dbReference>
<keyword evidence="2" id="KW-0963">Cytoplasm</keyword>
<dbReference type="Gene3D" id="3.40.50.300">
    <property type="entry name" value="P-loop containing nucleotide triphosphate hydrolases"/>
    <property type="match status" value="1"/>
</dbReference>
<comment type="subcellular location">
    <subcellularLocation>
        <location evidence="1">Cytoplasm</location>
    </subcellularLocation>
</comment>
<evidence type="ECO:0000256" key="7">
    <source>
        <dbReference type="ARBA" id="ARBA00023015"/>
    </source>
</evidence>
<evidence type="ECO:0000313" key="15">
    <source>
        <dbReference type="EMBL" id="RLV61522.1"/>
    </source>
</evidence>
<evidence type="ECO:0000256" key="6">
    <source>
        <dbReference type="ARBA" id="ARBA00022840"/>
    </source>
</evidence>
<keyword evidence="10" id="KW-0804">Transcription</keyword>
<dbReference type="InterPro" id="IPR025944">
    <property type="entry name" value="Sigma_54_int_dom_CS"/>
</dbReference>
<dbReference type="Gene3D" id="1.10.8.60">
    <property type="match status" value="1"/>
</dbReference>
<keyword evidence="7" id="KW-0805">Transcription regulation</keyword>
<dbReference type="Gene3D" id="1.10.10.60">
    <property type="entry name" value="Homeodomain-like"/>
    <property type="match status" value="1"/>
</dbReference>
<dbReference type="SUPFAM" id="SSF55785">
    <property type="entry name" value="PYP-like sensor domain (PAS domain)"/>
    <property type="match status" value="1"/>
</dbReference>
<dbReference type="InterPro" id="IPR002912">
    <property type="entry name" value="ACT_dom"/>
</dbReference>
<dbReference type="PROSITE" id="PS51671">
    <property type="entry name" value="ACT"/>
    <property type="match status" value="1"/>
</dbReference>
<dbReference type="SUPFAM" id="SSF46689">
    <property type="entry name" value="Homeodomain-like"/>
    <property type="match status" value="1"/>
</dbReference>
<dbReference type="GO" id="GO:0005524">
    <property type="term" value="F:ATP binding"/>
    <property type="evidence" value="ECO:0007669"/>
    <property type="project" value="UniProtKB-KW"/>
</dbReference>
<dbReference type="RefSeq" id="WP_121837195.1">
    <property type="nucleotide sequence ID" value="NZ_ML014754.1"/>
</dbReference>
<dbReference type="PROSITE" id="PS00688">
    <property type="entry name" value="SIGMA54_INTERACT_3"/>
    <property type="match status" value="1"/>
</dbReference>
<dbReference type="AlphaFoldDB" id="A0A3L8Q3S1"/>
<dbReference type="InterPro" id="IPR045865">
    <property type="entry name" value="ACT-like_dom_sf"/>
</dbReference>
<evidence type="ECO:0000256" key="11">
    <source>
        <dbReference type="ARBA" id="ARBA00029500"/>
    </source>
</evidence>
<evidence type="ECO:0000256" key="2">
    <source>
        <dbReference type="ARBA" id="ARBA00022490"/>
    </source>
</evidence>
<dbReference type="GO" id="GO:0006355">
    <property type="term" value="P:regulation of DNA-templated transcription"/>
    <property type="evidence" value="ECO:0007669"/>
    <property type="project" value="InterPro"/>
</dbReference>
<evidence type="ECO:0000256" key="10">
    <source>
        <dbReference type="ARBA" id="ARBA00023163"/>
    </source>
</evidence>
<dbReference type="FunFam" id="3.40.50.300:FF:000006">
    <property type="entry name" value="DNA-binding transcriptional regulator NtrC"/>
    <property type="match status" value="1"/>
</dbReference>
<dbReference type="CDD" id="cd04877">
    <property type="entry name" value="ACT_TyrR"/>
    <property type="match status" value="1"/>
</dbReference>
<dbReference type="InterPro" id="IPR027417">
    <property type="entry name" value="P-loop_NTPase"/>
</dbReference>
<evidence type="ECO:0000256" key="5">
    <source>
        <dbReference type="ARBA" id="ARBA00022797"/>
    </source>
</evidence>
<dbReference type="SMART" id="SM00091">
    <property type="entry name" value="PAS"/>
    <property type="match status" value="1"/>
</dbReference>
<dbReference type="InterPro" id="IPR030828">
    <property type="entry name" value="HTH_TyrR"/>
</dbReference>
<dbReference type="NCBIfam" id="NF008085">
    <property type="entry name" value="PRK10820.1"/>
    <property type="match status" value="1"/>
</dbReference>
<dbReference type="InterPro" id="IPR003593">
    <property type="entry name" value="AAA+_ATPase"/>
</dbReference>
<evidence type="ECO:0000256" key="3">
    <source>
        <dbReference type="ARBA" id="ARBA00022491"/>
    </source>
</evidence>
<dbReference type="Pfam" id="PF25601">
    <property type="entry name" value="AAA_lid_14"/>
    <property type="match status" value="1"/>
</dbReference>
<dbReference type="SUPFAM" id="SSF55021">
    <property type="entry name" value="ACT-like"/>
    <property type="match status" value="1"/>
</dbReference>
<dbReference type="GO" id="GO:0005737">
    <property type="term" value="C:cytoplasm"/>
    <property type="evidence" value="ECO:0007669"/>
    <property type="project" value="UniProtKB-SubCell"/>
</dbReference>
<dbReference type="InterPro" id="IPR035965">
    <property type="entry name" value="PAS-like_dom_sf"/>
</dbReference>
<dbReference type="InterPro" id="IPR009057">
    <property type="entry name" value="Homeodomain-like_sf"/>
</dbReference>
<dbReference type="Pfam" id="PF18024">
    <property type="entry name" value="HTH_50"/>
    <property type="match status" value="1"/>
</dbReference>